<evidence type="ECO:0000313" key="2">
    <source>
        <dbReference type="EMBL" id="CAF0713754.1"/>
    </source>
</evidence>
<keyword evidence="1" id="KW-0732">Signal</keyword>
<protein>
    <submittedName>
        <fullName evidence="2">Uncharacterized protein</fullName>
    </submittedName>
</protein>
<proteinExistence type="predicted"/>
<dbReference type="Proteomes" id="UP000663879">
    <property type="component" value="Unassembled WGS sequence"/>
</dbReference>
<accession>A0A813MBB3</accession>
<comment type="caution">
    <text evidence="2">The sequence shown here is derived from an EMBL/GenBank/DDBJ whole genome shotgun (WGS) entry which is preliminary data.</text>
</comment>
<evidence type="ECO:0000256" key="1">
    <source>
        <dbReference type="SAM" id="SignalP"/>
    </source>
</evidence>
<dbReference type="SUPFAM" id="SSF54001">
    <property type="entry name" value="Cysteine proteinases"/>
    <property type="match status" value="1"/>
</dbReference>
<reference evidence="2" key="1">
    <citation type="submission" date="2021-02" db="EMBL/GenBank/DDBJ databases">
        <authorList>
            <person name="Nowell W R."/>
        </authorList>
    </citation>
    <scope>NUCLEOTIDE SEQUENCE</scope>
    <source>
        <strain evidence="2">Ploen Becks lab</strain>
    </source>
</reference>
<sequence>MKVLPLLFIVVFVQSAYSATLTCSSSCTTATPKYYCLAVDNTSTTSCAQCAAGVKYWCPTNPLLSTRSWVKGIKVLDNCASIPKYTAIATFPTGSYSGHAAVFISCSGNTIKVYDQYVDKMWSPRDIWNTAGTLVNNPNNYYTINY</sequence>
<dbReference type="AlphaFoldDB" id="A0A813MBB3"/>
<dbReference type="NCBIfam" id="NF033857">
    <property type="entry name" value="BPSL0067_fam"/>
    <property type="match status" value="1"/>
</dbReference>
<feature type="chain" id="PRO_5032493011" evidence="1">
    <location>
        <begin position="19"/>
        <end position="146"/>
    </location>
</feature>
<dbReference type="OrthoDB" id="6478758at2759"/>
<dbReference type="InterPro" id="IPR047746">
    <property type="entry name" value="Dae2/Tae2-like"/>
</dbReference>
<dbReference type="EMBL" id="CAJNOC010000086">
    <property type="protein sequence ID" value="CAF0713754.1"/>
    <property type="molecule type" value="Genomic_DNA"/>
</dbReference>
<feature type="signal peptide" evidence="1">
    <location>
        <begin position="1"/>
        <end position="18"/>
    </location>
</feature>
<organism evidence="2 3">
    <name type="scientific">Brachionus calyciflorus</name>
    <dbReference type="NCBI Taxonomy" id="104777"/>
    <lineage>
        <taxon>Eukaryota</taxon>
        <taxon>Metazoa</taxon>
        <taxon>Spiralia</taxon>
        <taxon>Gnathifera</taxon>
        <taxon>Rotifera</taxon>
        <taxon>Eurotatoria</taxon>
        <taxon>Monogononta</taxon>
        <taxon>Pseudotrocha</taxon>
        <taxon>Ploima</taxon>
        <taxon>Brachionidae</taxon>
        <taxon>Brachionus</taxon>
    </lineage>
</organism>
<keyword evidence="3" id="KW-1185">Reference proteome</keyword>
<gene>
    <name evidence="2" type="ORF">OXX778_LOCUS1381</name>
</gene>
<name>A0A813MBB3_9BILA</name>
<evidence type="ECO:0000313" key="3">
    <source>
        <dbReference type="Proteomes" id="UP000663879"/>
    </source>
</evidence>
<dbReference type="InterPro" id="IPR038765">
    <property type="entry name" value="Papain-like_cys_pep_sf"/>
</dbReference>